<dbReference type="NCBIfam" id="TIGR01046">
    <property type="entry name" value="uS10_euk_arch"/>
    <property type="match status" value="1"/>
</dbReference>
<comment type="caution">
    <text evidence="8">The sequence shown here is derived from an EMBL/GenBank/DDBJ whole genome shotgun (WGS) entry which is preliminary data.</text>
</comment>
<comment type="similarity">
    <text evidence="1 5">Belongs to the universal ribosomal protein uS10 family.</text>
</comment>
<feature type="domain" description="Small ribosomal subunit protein uS10" evidence="7">
    <location>
        <begin position="5"/>
        <end position="99"/>
    </location>
</feature>
<keyword evidence="2 5" id="KW-0689">Ribosomal protein</keyword>
<name>A0A133V8F0_9EURY</name>
<evidence type="ECO:0000259" key="7">
    <source>
        <dbReference type="SMART" id="SM01403"/>
    </source>
</evidence>
<evidence type="ECO:0000313" key="8">
    <source>
        <dbReference type="EMBL" id="KXB02705.1"/>
    </source>
</evidence>
<evidence type="ECO:0000256" key="5">
    <source>
        <dbReference type="HAMAP-Rule" id="MF_00508"/>
    </source>
</evidence>
<dbReference type="FunFam" id="3.30.70.600:FF:000004">
    <property type="entry name" value="30S ribosomal protein S10"/>
    <property type="match status" value="1"/>
</dbReference>
<dbReference type="SUPFAM" id="SSF54999">
    <property type="entry name" value="Ribosomal protein S10"/>
    <property type="match status" value="1"/>
</dbReference>
<keyword evidence="9" id="KW-1185">Reference proteome</keyword>
<dbReference type="PANTHER" id="PTHR11700">
    <property type="entry name" value="30S RIBOSOMAL PROTEIN S10 FAMILY MEMBER"/>
    <property type="match status" value="1"/>
</dbReference>
<dbReference type="AlphaFoldDB" id="A0A133V8F0"/>
<organism evidence="8 9">
    <name type="scientific">candidate division MSBL1 archaeon SCGC-AAA261F19</name>
    <dbReference type="NCBI Taxonomy" id="1698275"/>
    <lineage>
        <taxon>Archaea</taxon>
        <taxon>Methanobacteriati</taxon>
        <taxon>Methanobacteriota</taxon>
        <taxon>candidate division MSBL1</taxon>
    </lineage>
</organism>
<gene>
    <name evidence="8" type="primary">rps10p</name>
    <name evidence="5" type="synonym">rps10</name>
    <name evidence="8" type="ORF">AKJ45_03335</name>
</gene>
<dbReference type="InterPro" id="IPR027486">
    <property type="entry name" value="Ribosomal_uS10_dom"/>
</dbReference>
<feature type="compositionally biased region" description="Basic and acidic residues" evidence="6">
    <location>
        <begin position="43"/>
        <end position="53"/>
    </location>
</feature>
<dbReference type="InterPro" id="IPR018268">
    <property type="entry name" value="Ribosomal_uS10_CS"/>
</dbReference>
<keyword evidence="3 5" id="KW-0687">Ribonucleoprotein</keyword>
<dbReference type="InterPro" id="IPR005729">
    <property type="entry name" value="Ribosomal_uS10_euk/arc"/>
</dbReference>
<dbReference type="InterPro" id="IPR001848">
    <property type="entry name" value="Ribosomal_uS10"/>
</dbReference>
<dbReference type="InterPro" id="IPR036838">
    <property type="entry name" value="Ribosomal_uS10_dom_sf"/>
</dbReference>
<accession>A0A133V8F0</accession>
<dbReference type="HAMAP" id="MF_00508">
    <property type="entry name" value="Ribosomal_uS10"/>
    <property type="match status" value="1"/>
</dbReference>
<dbReference type="GO" id="GO:0015935">
    <property type="term" value="C:small ribosomal subunit"/>
    <property type="evidence" value="ECO:0007669"/>
    <property type="project" value="UniProtKB-UniRule"/>
</dbReference>
<comment type="function">
    <text evidence="5">Involved in the binding of tRNA to the ribosomes.</text>
</comment>
<evidence type="ECO:0000256" key="3">
    <source>
        <dbReference type="ARBA" id="ARBA00023274"/>
    </source>
</evidence>
<evidence type="ECO:0000256" key="6">
    <source>
        <dbReference type="SAM" id="MobiDB-lite"/>
    </source>
</evidence>
<evidence type="ECO:0000256" key="2">
    <source>
        <dbReference type="ARBA" id="ARBA00022980"/>
    </source>
</evidence>
<sequence>MQRARIKISGTNVEDVDRVCQEILGIAERVDVNKSGPIPLPTKDVKIPVRKSPDGGGTSTWDKWEIRIHKRLIDVDVDNRVMRQIMRIQAPEEVNIEIEMTA</sequence>
<dbReference type="PRINTS" id="PR00971">
    <property type="entry name" value="RIBOSOMALS10"/>
</dbReference>
<dbReference type="GO" id="GO:0006412">
    <property type="term" value="P:translation"/>
    <property type="evidence" value="ECO:0007669"/>
    <property type="project" value="UniProtKB-UniRule"/>
</dbReference>
<evidence type="ECO:0000313" key="9">
    <source>
        <dbReference type="Proteomes" id="UP000070565"/>
    </source>
</evidence>
<protein>
    <recommendedName>
        <fullName evidence="4 5">Small ribosomal subunit protein uS10</fullName>
    </recommendedName>
</protein>
<proteinExistence type="inferred from homology"/>
<dbReference type="GO" id="GO:0000049">
    <property type="term" value="F:tRNA binding"/>
    <property type="evidence" value="ECO:0007669"/>
    <property type="project" value="UniProtKB-UniRule"/>
</dbReference>
<feature type="region of interest" description="Disordered" evidence="6">
    <location>
        <begin position="35"/>
        <end position="60"/>
    </location>
</feature>
<dbReference type="Pfam" id="PF00338">
    <property type="entry name" value="Ribosomal_S10"/>
    <property type="match status" value="1"/>
</dbReference>
<reference evidence="8 9" key="1">
    <citation type="journal article" date="2016" name="Sci. Rep.">
        <title>Metabolic traits of an uncultured archaeal lineage -MSBL1- from brine pools of the Red Sea.</title>
        <authorList>
            <person name="Mwirichia R."/>
            <person name="Alam I."/>
            <person name="Rashid M."/>
            <person name="Vinu M."/>
            <person name="Ba-Alawi W."/>
            <person name="Anthony Kamau A."/>
            <person name="Kamanda Ngugi D."/>
            <person name="Goker M."/>
            <person name="Klenk H.P."/>
            <person name="Bajic V."/>
            <person name="Stingl U."/>
        </authorList>
    </citation>
    <scope>NUCLEOTIDE SEQUENCE [LARGE SCALE GENOMIC DNA]</scope>
    <source>
        <strain evidence="8">SCGC-AAA261F19</strain>
    </source>
</reference>
<dbReference type="EMBL" id="LHXZ01000053">
    <property type="protein sequence ID" value="KXB02705.1"/>
    <property type="molecule type" value="Genomic_DNA"/>
</dbReference>
<evidence type="ECO:0000256" key="1">
    <source>
        <dbReference type="ARBA" id="ARBA00007102"/>
    </source>
</evidence>
<comment type="subunit">
    <text evidence="5">Part of the 30S ribosomal subunit.</text>
</comment>
<evidence type="ECO:0000256" key="4">
    <source>
        <dbReference type="ARBA" id="ARBA00035162"/>
    </source>
</evidence>
<dbReference type="PROSITE" id="PS00361">
    <property type="entry name" value="RIBOSOMAL_S10"/>
    <property type="match status" value="1"/>
</dbReference>
<dbReference type="GO" id="GO:0003735">
    <property type="term" value="F:structural constituent of ribosome"/>
    <property type="evidence" value="ECO:0007669"/>
    <property type="project" value="UniProtKB-UniRule"/>
</dbReference>
<dbReference type="Gene3D" id="3.30.70.600">
    <property type="entry name" value="Ribosomal protein S10 domain"/>
    <property type="match status" value="1"/>
</dbReference>
<dbReference type="Proteomes" id="UP000070565">
    <property type="component" value="Unassembled WGS sequence"/>
</dbReference>
<dbReference type="SMART" id="SM01403">
    <property type="entry name" value="Ribosomal_S10"/>
    <property type="match status" value="1"/>
</dbReference>